<protein>
    <submittedName>
        <fullName evidence="2">Uncharacterized protein</fullName>
    </submittedName>
</protein>
<feature type="region of interest" description="Disordered" evidence="1">
    <location>
        <begin position="124"/>
        <end position="164"/>
    </location>
</feature>
<gene>
    <name evidence="2" type="ORF">ACJRO7_005069</name>
</gene>
<accession>A0ABD3J189</accession>
<evidence type="ECO:0000313" key="2">
    <source>
        <dbReference type="EMBL" id="KAL3720183.1"/>
    </source>
</evidence>
<name>A0ABD3J189_EUCGL</name>
<comment type="caution">
    <text evidence="2">The sequence shown here is derived from an EMBL/GenBank/DDBJ whole genome shotgun (WGS) entry which is preliminary data.</text>
</comment>
<feature type="compositionally biased region" description="Basic residues" evidence="1">
    <location>
        <begin position="154"/>
        <end position="164"/>
    </location>
</feature>
<dbReference type="AlphaFoldDB" id="A0ABD3J189"/>
<dbReference type="PANTHER" id="PTHR24007:SF10">
    <property type="entry name" value="BRAP2 RING ZNF UBP DOMAIN-CONTAINING PROTEIN 1"/>
    <property type="match status" value="1"/>
</dbReference>
<dbReference type="Proteomes" id="UP001634007">
    <property type="component" value="Unassembled WGS sequence"/>
</dbReference>
<organism evidence="2 3">
    <name type="scientific">Eucalyptus globulus</name>
    <name type="common">Tasmanian blue gum</name>
    <dbReference type="NCBI Taxonomy" id="34317"/>
    <lineage>
        <taxon>Eukaryota</taxon>
        <taxon>Viridiplantae</taxon>
        <taxon>Streptophyta</taxon>
        <taxon>Embryophyta</taxon>
        <taxon>Tracheophyta</taxon>
        <taxon>Spermatophyta</taxon>
        <taxon>Magnoliopsida</taxon>
        <taxon>eudicotyledons</taxon>
        <taxon>Gunneridae</taxon>
        <taxon>Pentapetalae</taxon>
        <taxon>rosids</taxon>
        <taxon>malvids</taxon>
        <taxon>Myrtales</taxon>
        <taxon>Myrtaceae</taxon>
        <taxon>Myrtoideae</taxon>
        <taxon>Eucalypteae</taxon>
        <taxon>Eucalyptus</taxon>
    </lineage>
</organism>
<evidence type="ECO:0000313" key="3">
    <source>
        <dbReference type="Proteomes" id="UP001634007"/>
    </source>
</evidence>
<feature type="compositionally biased region" description="Basic and acidic residues" evidence="1">
    <location>
        <begin position="125"/>
        <end position="135"/>
    </location>
</feature>
<dbReference type="EMBL" id="JBJKBG010000010">
    <property type="protein sequence ID" value="KAL3720183.1"/>
    <property type="molecule type" value="Genomic_DNA"/>
</dbReference>
<keyword evidence="3" id="KW-1185">Reference proteome</keyword>
<sequence>MKLTDEIRAGYDTLALTQLEELKKDYEPRLSEGRSRAETSKQEVVQKAVTSKIQEIRSEQEKLGEENKALMEHNRILSDNIRMMQKSVEEIKKRKTMSLKSKQGEIRDLTKEIRDLEVHFGLQKQVDKTNDEDGIRGGTLLPVHSKPPTSAEKNKKKLDRRRKH</sequence>
<reference evidence="2 3" key="1">
    <citation type="submission" date="2024-11" db="EMBL/GenBank/DDBJ databases">
        <title>Chromosome-level genome assembly of Eucalyptus globulus Labill. provides insights into its genome evolution.</title>
        <authorList>
            <person name="Li X."/>
        </authorList>
    </citation>
    <scope>NUCLEOTIDE SEQUENCE [LARGE SCALE GENOMIC DNA]</scope>
    <source>
        <strain evidence="2">CL2024</strain>
        <tissue evidence="2">Fresh tender leaves</tissue>
    </source>
</reference>
<proteinExistence type="predicted"/>
<dbReference type="PANTHER" id="PTHR24007">
    <property type="entry name" value="BRCA1-ASSOCIATED PROTEIN"/>
    <property type="match status" value="1"/>
</dbReference>
<evidence type="ECO:0000256" key="1">
    <source>
        <dbReference type="SAM" id="MobiDB-lite"/>
    </source>
</evidence>